<dbReference type="Proteomes" id="UP000186817">
    <property type="component" value="Unassembled WGS sequence"/>
</dbReference>
<gene>
    <name evidence="1" type="ORF">AK812_SmicGene33923</name>
</gene>
<evidence type="ECO:0000313" key="1">
    <source>
        <dbReference type="EMBL" id="OLP85123.1"/>
    </source>
</evidence>
<feature type="non-terminal residue" evidence="1">
    <location>
        <position position="1"/>
    </location>
</feature>
<accession>A0A1Q9CQC7</accession>
<dbReference type="AlphaFoldDB" id="A0A1Q9CQC7"/>
<protein>
    <submittedName>
        <fullName evidence="1">Uncharacterized protein</fullName>
    </submittedName>
</protein>
<comment type="caution">
    <text evidence="1">The sequence shown here is derived from an EMBL/GenBank/DDBJ whole genome shotgun (WGS) entry which is preliminary data.</text>
</comment>
<evidence type="ECO:0000313" key="2">
    <source>
        <dbReference type="Proteomes" id="UP000186817"/>
    </source>
</evidence>
<dbReference type="OrthoDB" id="443183at2759"/>
<reference evidence="1 2" key="1">
    <citation type="submission" date="2016-02" db="EMBL/GenBank/DDBJ databases">
        <title>Genome analysis of coral dinoflagellate symbionts highlights evolutionary adaptations to a symbiotic lifestyle.</title>
        <authorList>
            <person name="Aranda M."/>
            <person name="Li Y."/>
            <person name="Liew Y.J."/>
            <person name="Baumgarten S."/>
            <person name="Simakov O."/>
            <person name="Wilson M."/>
            <person name="Piel J."/>
            <person name="Ashoor H."/>
            <person name="Bougouffa S."/>
            <person name="Bajic V.B."/>
            <person name="Ryu T."/>
            <person name="Ravasi T."/>
            <person name="Bayer T."/>
            <person name="Micklem G."/>
            <person name="Kim H."/>
            <person name="Bhak J."/>
            <person name="Lajeunesse T.C."/>
            <person name="Voolstra C.R."/>
        </authorList>
    </citation>
    <scope>NUCLEOTIDE SEQUENCE [LARGE SCALE GENOMIC DNA]</scope>
    <source>
        <strain evidence="1 2">CCMP2467</strain>
    </source>
</reference>
<sequence>ERKAFLQLDTISCKVEERLGASYVLLKEARQSATGYEVVQTINAQYSIVSRMEAVVVREHCFLKLHQECKNIRQSTDIIGHLEDEFSRTEAKLTNFSELKLSEADRCSVLLQALGFEVRQCVLLHGSSSDWDSLRK</sequence>
<organism evidence="1 2">
    <name type="scientific">Symbiodinium microadriaticum</name>
    <name type="common">Dinoflagellate</name>
    <name type="synonym">Zooxanthella microadriatica</name>
    <dbReference type="NCBI Taxonomy" id="2951"/>
    <lineage>
        <taxon>Eukaryota</taxon>
        <taxon>Sar</taxon>
        <taxon>Alveolata</taxon>
        <taxon>Dinophyceae</taxon>
        <taxon>Suessiales</taxon>
        <taxon>Symbiodiniaceae</taxon>
        <taxon>Symbiodinium</taxon>
    </lineage>
</organism>
<name>A0A1Q9CQC7_SYMMI</name>
<keyword evidence="2" id="KW-1185">Reference proteome</keyword>
<proteinExistence type="predicted"/>
<dbReference type="EMBL" id="LSRX01000995">
    <property type="protein sequence ID" value="OLP85123.1"/>
    <property type="molecule type" value="Genomic_DNA"/>
</dbReference>